<dbReference type="Proteomes" id="UP000291819">
    <property type="component" value="Unassembled WGS sequence"/>
</dbReference>
<evidence type="ECO:0000313" key="2">
    <source>
        <dbReference type="Proteomes" id="UP000291819"/>
    </source>
</evidence>
<name>A0A4Q9HHN2_9SPHI</name>
<protein>
    <submittedName>
        <fullName evidence="1">Uncharacterized protein</fullName>
    </submittedName>
</protein>
<dbReference type="AlphaFoldDB" id="A0A4Q9HHN2"/>
<dbReference type="EMBL" id="SIXF01000002">
    <property type="protein sequence ID" value="TBO44469.1"/>
    <property type="molecule type" value="Genomic_DNA"/>
</dbReference>
<accession>A0A4Q9HHN2</accession>
<proteinExistence type="predicted"/>
<sequence>MITIPIEEFNIPLDQDKDVLKSWNWFMSLFSDEDWQKRKEAIEQRITVEIKGGAPFSESLDKGTLLVINDDQIGWFLYLVEMFLKAALQV</sequence>
<gene>
    <name evidence="1" type="ORF">EYS08_03955</name>
</gene>
<organism evidence="1 2">
    <name type="scientific">Pedobacter kyonggii</name>
    <dbReference type="NCBI Taxonomy" id="1926871"/>
    <lineage>
        <taxon>Bacteria</taxon>
        <taxon>Pseudomonadati</taxon>
        <taxon>Bacteroidota</taxon>
        <taxon>Sphingobacteriia</taxon>
        <taxon>Sphingobacteriales</taxon>
        <taxon>Sphingobacteriaceae</taxon>
        <taxon>Pedobacter</taxon>
    </lineage>
</organism>
<evidence type="ECO:0000313" key="1">
    <source>
        <dbReference type="EMBL" id="TBO44469.1"/>
    </source>
</evidence>
<reference evidence="1 2" key="1">
    <citation type="submission" date="2019-02" db="EMBL/GenBank/DDBJ databases">
        <title>Pedobacter kyonggii whole genome sequence analysis.</title>
        <authorList>
            <person name="Dahal R.H."/>
        </authorList>
    </citation>
    <scope>NUCLEOTIDE SEQUENCE [LARGE SCALE GENOMIC DNA]</scope>
    <source>
        <strain evidence="1 2">K-4-11-1</strain>
    </source>
</reference>
<dbReference type="RefSeq" id="WP_131028544.1">
    <property type="nucleotide sequence ID" value="NZ_SIXF01000002.1"/>
</dbReference>
<comment type="caution">
    <text evidence="1">The sequence shown here is derived from an EMBL/GenBank/DDBJ whole genome shotgun (WGS) entry which is preliminary data.</text>
</comment>
<keyword evidence="2" id="KW-1185">Reference proteome</keyword>